<proteinExistence type="predicted"/>
<sequence>MTTCAAAECLLIGRAPGLAGRDKRSIANLAVLSPVIATLAIIKFYTAGSLCREGPRLVAVCALGASLGDC</sequence>
<accession>A0A8H3W607</accession>
<keyword evidence="1" id="KW-0472">Membrane</keyword>
<evidence type="ECO:0000313" key="3">
    <source>
        <dbReference type="Proteomes" id="UP000434172"/>
    </source>
</evidence>
<dbReference type="EMBL" id="WOWK01000082">
    <property type="protein sequence ID" value="KAF0320475.1"/>
    <property type="molecule type" value="Genomic_DNA"/>
</dbReference>
<gene>
    <name evidence="2" type="ORF">GQ607_012231</name>
</gene>
<reference evidence="2 3" key="1">
    <citation type="submission" date="2019-12" db="EMBL/GenBank/DDBJ databases">
        <title>A genome sequence resource for the geographically widespread anthracnose pathogen Colletotrichum asianum.</title>
        <authorList>
            <person name="Meng Y."/>
        </authorList>
    </citation>
    <scope>NUCLEOTIDE SEQUENCE [LARGE SCALE GENOMIC DNA]</scope>
    <source>
        <strain evidence="2 3">ICMP 18580</strain>
    </source>
</reference>
<evidence type="ECO:0000313" key="2">
    <source>
        <dbReference type="EMBL" id="KAF0320475.1"/>
    </source>
</evidence>
<name>A0A8H3W607_9PEZI</name>
<protein>
    <submittedName>
        <fullName evidence="2">Uncharacterized protein</fullName>
    </submittedName>
</protein>
<feature type="transmembrane region" description="Helical" evidence="1">
    <location>
        <begin position="26"/>
        <end position="46"/>
    </location>
</feature>
<keyword evidence="3" id="KW-1185">Reference proteome</keyword>
<keyword evidence="1" id="KW-1133">Transmembrane helix</keyword>
<dbReference type="Proteomes" id="UP000434172">
    <property type="component" value="Unassembled WGS sequence"/>
</dbReference>
<keyword evidence="1" id="KW-0812">Transmembrane</keyword>
<comment type="caution">
    <text evidence="2">The sequence shown here is derived from an EMBL/GenBank/DDBJ whole genome shotgun (WGS) entry which is preliminary data.</text>
</comment>
<dbReference type="AlphaFoldDB" id="A0A8H3W607"/>
<organism evidence="2 3">
    <name type="scientific">Colletotrichum asianum</name>
    <dbReference type="NCBI Taxonomy" id="702518"/>
    <lineage>
        <taxon>Eukaryota</taxon>
        <taxon>Fungi</taxon>
        <taxon>Dikarya</taxon>
        <taxon>Ascomycota</taxon>
        <taxon>Pezizomycotina</taxon>
        <taxon>Sordariomycetes</taxon>
        <taxon>Hypocreomycetidae</taxon>
        <taxon>Glomerellales</taxon>
        <taxon>Glomerellaceae</taxon>
        <taxon>Colletotrichum</taxon>
        <taxon>Colletotrichum gloeosporioides species complex</taxon>
    </lineage>
</organism>
<evidence type="ECO:0000256" key="1">
    <source>
        <dbReference type="SAM" id="Phobius"/>
    </source>
</evidence>